<comment type="subcellular location">
    <subcellularLocation>
        <location evidence="1">Membrane</location>
        <topology evidence="1">Multi-pass membrane protein</topology>
    </subcellularLocation>
</comment>
<keyword evidence="3" id="KW-0474">Menaquinone biosynthesis</keyword>
<dbReference type="GO" id="GO:0042371">
    <property type="term" value="P:vitamin K biosynthetic process"/>
    <property type="evidence" value="ECO:0007669"/>
    <property type="project" value="TreeGrafter"/>
</dbReference>
<reference evidence="9 10" key="1">
    <citation type="journal article" date="2011" name="J. Bacteriol.">
        <title>Draft genome sequence of Sporolactobacillus inulinus strain CASD, an efficient D-lactic acid-producing bacterium with high-concentration lactate tolerance capability.</title>
        <authorList>
            <person name="Yu B."/>
            <person name="Su F."/>
            <person name="Wang L."/>
            <person name="Xu K."/>
            <person name="Zhao B."/>
            <person name="Xu P."/>
        </authorList>
    </citation>
    <scope>NUCLEOTIDE SEQUENCE [LARGE SCALE GENOMIC DNA]</scope>
    <source>
        <strain evidence="9 10">CASD</strain>
    </source>
</reference>
<dbReference type="Pfam" id="PF01040">
    <property type="entry name" value="UbiA"/>
    <property type="match status" value="1"/>
</dbReference>
<feature type="transmembrane region" description="Helical" evidence="8">
    <location>
        <begin position="113"/>
        <end position="132"/>
    </location>
</feature>
<evidence type="ECO:0000313" key="9">
    <source>
        <dbReference type="EMBL" id="KLI03704.1"/>
    </source>
</evidence>
<dbReference type="InterPro" id="IPR000537">
    <property type="entry name" value="UbiA_prenyltransferase"/>
</dbReference>
<dbReference type="PANTHER" id="PTHR13929:SF0">
    <property type="entry name" value="UBIA PRENYLTRANSFERASE DOMAIN-CONTAINING PROTEIN 1"/>
    <property type="match status" value="1"/>
</dbReference>
<name>A0A0U1QSC7_9BACL</name>
<feature type="transmembrane region" description="Helical" evidence="8">
    <location>
        <begin position="184"/>
        <end position="211"/>
    </location>
</feature>
<organism evidence="9 10">
    <name type="scientific">Sporolactobacillus inulinus CASD</name>
    <dbReference type="NCBI Taxonomy" id="1069536"/>
    <lineage>
        <taxon>Bacteria</taxon>
        <taxon>Bacillati</taxon>
        <taxon>Bacillota</taxon>
        <taxon>Bacilli</taxon>
        <taxon>Bacillales</taxon>
        <taxon>Sporolactobacillaceae</taxon>
        <taxon>Sporolactobacillus</taxon>
    </lineage>
</organism>
<dbReference type="GO" id="GO:0016020">
    <property type="term" value="C:membrane"/>
    <property type="evidence" value="ECO:0007669"/>
    <property type="project" value="UniProtKB-SubCell"/>
</dbReference>
<dbReference type="AlphaFoldDB" id="A0A0U1QSC7"/>
<feature type="transmembrane region" description="Helical" evidence="8">
    <location>
        <begin position="88"/>
        <end position="107"/>
    </location>
</feature>
<dbReference type="STRING" id="1069536.SINU_01310"/>
<evidence type="ECO:0000313" key="10">
    <source>
        <dbReference type="Proteomes" id="UP000035553"/>
    </source>
</evidence>
<keyword evidence="5 8" id="KW-0812">Transmembrane</keyword>
<dbReference type="RefSeq" id="WP_010027654.1">
    <property type="nucleotide sequence ID" value="NZ_AFVQ02000017.1"/>
</dbReference>
<feature type="transmembrane region" description="Helical" evidence="8">
    <location>
        <begin position="144"/>
        <end position="164"/>
    </location>
</feature>
<dbReference type="PANTHER" id="PTHR13929">
    <property type="entry name" value="1,4-DIHYDROXY-2-NAPHTHOATE OCTAPRENYLTRANSFERASE"/>
    <property type="match status" value="1"/>
</dbReference>
<dbReference type="CDD" id="cd13962">
    <property type="entry name" value="PT_UbiA_UBIAD1"/>
    <property type="match status" value="1"/>
</dbReference>
<keyword evidence="4 9" id="KW-0808">Transferase</keyword>
<evidence type="ECO:0000256" key="7">
    <source>
        <dbReference type="ARBA" id="ARBA00023136"/>
    </source>
</evidence>
<evidence type="ECO:0000256" key="8">
    <source>
        <dbReference type="SAM" id="Phobius"/>
    </source>
</evidence>
<evidence type="ECO:0000256" key="3">
    <source>
        <dbReference type="ARBA" id="ARBA00022428"/>
    </source>
</evidence>
<dbReference type="Proteomes" id="UP000035553">
    <property type="component" value="Unassembled WGS sequence"/>
</dbReference>
<feature type="transmembrane region" description="Helical" evidence="8">
    <location>
        <begin position="292"/>
        <end position="311"/>
    </location>
</feature>
<dbReference type="UniPathway" id="UPA00079"/>
<protein>
    <submittedName>
        <fullName evidence="9">1,4-dihydroxy-2-naphthoate prenyltransferase</fullName>
    </submittedName>
</protein>
<dbReference type="InterPro" id="IPR044878">
    <property type="entry name" value="UbiA_sf"/>
</dbReference>
<feature type="transmembrane region" description="Helical" evidence="8">
    <location>
        <begin position="12"/>
        <end position="31"/>
    </location>
</feature>
<dbReference type="NCBIfam" id="NF004752">
    <property type="entry name" value="PRK06080.1-4"/>
    <property type="match status" value="1"/>
</dbReference>
<gene>
    <name evidence="9" type="ORF">SINU_01310</name>
</gene>
<dbReference type="PROSITE" id="PS51257">
    <property type="entry name" value="PROKAR_LIPOPROTEIN"/>
    <property type="match status" value="1"/>
</dbReference>
<accession>A0A0U1QSC7</accession>
<evidence type="ECO:0000256" key="4">
    <source>
        <dbReference type="ARBA" id="ARBA00022679"/>
    </source>
</evidence>
<comment type="pathway">
    <text evidence="2">Quinol/quinone metabolism; menaquinone biosynthesis.</text>
</comment>
<dbReference type="Gene3D" id="1.10.357.140">
    <property type="entry name" value="UbiA prenyltransferase"/>
    <property type="match status" value="1"/>
</dbReference>
<feature type="transmembrane region" description="Helical" evidence="8">
    <location>
        <begin position="256"/>
        <end position="272"/>
    </location>
</feature>
<dbReference type="NCBIfam" id="NF009926">
    <property type="entry name" value="PRK13387.1"/>
    <property type="match status" value="1"/>
</dbReference>
<feature type="transmembrane region" description="Helical" evidence="8">
    <location>
        <begin position="37"/>
        <end position="58"/>
    </location>
</feature>
<evidence type="ECO:0000256" key="5">
    <source>
        <dbReference type="ARBA" id="ARBA00022692"/>
    </source>
</evidence>
<comment type="caution">
    <text evidence="9">The sequence shown here is derived from an EMBL/GenBank/DDBJ whole genome shotgun (WGS) entry which is preliminary data.</text>
</comment>
<evidence type="ECO:0000256" key="1">
    <source>
        <dbReference type="ARBA" id="ARBA00004141"/>
    </source>
</evidence>
<dbReference type="PIRSF" id="PIRSF005355">
    <property type="entry name" value="UBIAD1"/>
    <property type="match status" value="1"/>
</dbReference>
<sequence length="312" mass="34853">MSLRAFFKLVEIQTKLASLFPFLVGCLFAMYRYHAINLITTLIFFSAMLLFDMTATAINNYMDYRKATNQAFRRKMNIIGQENIPERLVVFTIVSLLTAATALGLLLVLRTNLIVLLVGMACFAIGILYSFGPIPISRMPIGEIFSGITMGFGILFLTVYVNAYDQGIATLIWEGRTITVHADLFLLFEIALVSLPCIFTIANIMLANNICDLDDDIKNHRFTLPYYIGKRYAIVLFNLLYAATFAAMILAVVLKILPLITLLALVAIVPVIKQVKRFNQKQVKTTTFSVAVKNLVLINGNFSLLLLVAVLL</sequence>
<dbReference type="GO" id="GO:0004659">
    <property type="term" value="F:prenyltransferase activity"/>
    <property type="evidence" value="ECO:0007669"/>
    <property type="project" value="InterPro"/>
</dbReference>
<keyword evidence="7 8" id="KW-0472">Membrane</keyword>
<keyword evidence="10" id="KW-1185">Reference proteome</keyword>
<evidence type="ECO:0000256" key="2">
    <source>
        <dbReference type="ARBA" id="ARBA00004863"/>
    </source>
</evidence>
<dbReference type="EMBL" id="AFVQ02000017">
    <property type="protein sequence ID" value="KLI03704.1"/>
    <property type="molecule type" value="Genomic_DNA"/>
</dbReference>
<dbReference type="GO" id="GO:0009234">
    <property type="term" value="P:menaquinone biosynthetic process"/>
    <property type="evidence" value="ECO:0007669"/>
    <property type="project" value="UniProtKB-UniPathway"/>
</dbReference>
<dbReference type="InterPro" id="IPR026046">
    <property type="entry name" value="UBIAD1"/>
</dbReference>
<dbReference type="OrthoDB" id="9767568at2"/>
<evidence type="ECO:0000256" key="6">
    <source>
        <dbReference type="ARBA" id="ARBA00022989"/>
    </source>
</evidence>
<proteinExistence type="predicted"/>
<keyword evidence="6 8" id="KW-1133">Transmembrane helix</keyword>